<gene>
    <name evidence="3" type="ORF">TrVE_jg6100</name>
</gene>
<dbReference type="EMBL" id="BRXX01000240">
    <property type="protein sequence ID" value="GMH99926.1"/>
    <property type="molecule type" value="Genomic_DNA"/>
</dbReference>
<evidence type="ECO:0000313" key="4">
    <source>
        <dbReference type="Proteomes" id="UP001165160"/>
    </source>
</evidence>
<dbReference type="AlphaFoldDB" id="A0A9W7BYL2"/>
<dbReference type="Proteomes" id="UP001165160">
    <property type="component" value="Unassembled WGS sequence"/>
</dbReference>
<keyword evidence="4" id="KW-1185">Reference proteome</keyword>
<name>A0A9W7BYL2_9STRA</name>
<accession>A0A9W7BYL2</accession>
<evidence type="ECO:0000256" key="2">
    <source>
        <dbReference type="SAM" id="SignalP"/>
    </source>
</evidence>
<keyword evidence="2" id="KW-0732">Signal</keyword>
<organism evidence="3 4">
    <name type="scientific">Triparma verrucosa</name>
    <dbReference type="NCBI Taxonomy" id="1606542"/>
    <lineage>
        <taxon>Eukaryota</taxon>
        <taxon>Sar</taxon>
        <taxon>Stramenopiles</taxon>
        <taxon>Ochrophyta</taxon>
        <taxon>Bolidophyceae</taxon>
        <taxon>Parmales</taxon>
        <taxon>Triparmaceae</taxon>
        <taxon>Triparma</taxon>
    </lineage>
</organism>
<proteinExistence type="predicted"/>
<feature type="chain" id="PRO_5040877666" evidence="2">
    <location>
        <begin position="31"/>
        <end position="387"/>
    </location>
</feature>
<sequence length="387" mass="41615">MTYSSLFRPLCLLPLFLVLLVLSPPPPAHGYTLLSSTVTSFRQITDMARNTLTPPGRRGKGKLSIGVELSPPIPQNPSEVIILVSQLVTSSRLLRESGKCKWCVIPHDAVSGENGWEVDVQPFLTEQMENAPPGNIPEATMVFLSYPKPDFWSEKAPRLKSLGLAGVITSSPSDFSSCISSDLSIIYDVGEDMTSSETLDFSSVLDGLPEVSGLKPSEYLAGIILPPSASYDEVHPEISGDVGDVTDANVSLMPKPTGAYSSIPVIQSTSTIAGSGRLGKTCRVISSRGYPSCLLTHSVSPKSQRSELEKLATFWTLALQSLSRKTSDKFGGFRSKIAIGLKDDVPMQWYNYQKSIMEDGSLGQSTHGEVGGGGDPLDTDNGDYMGF</sequence>
<feature type="region of interest" description="Disordered" evidence="1">
    <location>
        <begin position="361"/>
        <end position="382"/>
    </location>
</feature>
<feature type="signal peptide" evidence="2">
    <location>
        <begin position="1"/>
        <end position="30"/>
    </location>
</feature>
<reference evidence="4" key="1">
    <citation type="journal article" date="2023" name="Commun. Biol.">
        <title>Genome analysis of Parmales, the sister group of diatoms, reveals the evolutionary specialization of diatoms from phago-mixotrophs to photoautotrophs.</title>
        <authorList>
            <person name="Ban H."/>
            <person name="Sato S."/>
            <person name="Yoshikawa S."/>
            <person name="Yamada K."/>
            <person name="Nakamura Y."/>
            <person name="Ichinomiya M."/>
            <person name="Sato N."/>
            <person name="Blanc-Mathieu R."/>
            <person name="Endo H."/>
            <person name="Kuwata A."/>
            <person name="Ogata H."/>
        </authorList>
    </citation>
    <scope>NUCLEOTIDE SEQUENCE [LARGE SCALE GENOMIC DNA]</scope>
    <source>
        <strain evidence="4">NIES 3699</strain>
    </source>
</reference>
<evidence type="ECO:0000313" key="3">
    <source>
        <dbReference type="EMBL" id="GMH99926.1"/>
    </source>
</evidence>
<comment type="caution">
    <text evidence="3">The sequence shown here is derived from an EMBL/GenBank/DDBJ whole genome shotgun (WGS) entry which is preliminary data.</text>
</comment>
<evidence type="ECO:0000256" key="1">
    <source>
        <dbReference type="SAM" id="MobiDB-lite"/>
    </source>
</evidence>
<protein>
    <submittedName>
        <fullName evidence="3">Uncharacterized protein</fullName>
    </submittedName>
</protein>